<dbReference type="InterPro" id="IPR012094">
    <property type="entry name" value="tRNA_Ile_lys_synt"/>
</dbReference>
<evidence type="ECO:0000256" key="8">
    <source>
        <dbReference type="HAMAP-Rule" id="MF_01161"/>
    </source>
</evidence>
<dbReference type="CDD" id="cd01992">
    <property type="entry name" value="TilS_N"/>
    <property type="match status" value="1"/>
</dbReference>
<dbReference type="GO" id="GO:0005524">
    <property type="term" value="F:ATP binding"/>
    <property type="evidence" value="ECO:0007669"/>
    <property type="project" value="UniProtKB-UniRule"/>
</dbReference>
<comment type="similarity">
    <text evidence="8">Belongs to the tRNA(Ile)-lysidine synthase family.</text>
</comment>
<gene>
    <name evidence="8" type="primary">tilS</name>
    <name evidence="10" type="ORF">CBW65_05450</name>
</gene>
<evidence type="ECO:0000256" key="2">
    <source>
        <dbReference type="ARBA" id="ARBA00022490"/>
    </source>
</evidence>
<evidence type="ECO:0000313" key="10">
    <source>
        <dbReference type="EMBL" id="ARU60585.1"/>
    </source>
</evidence>
<dbReference type="InterPro" id="IPR012796">
    <property type="entry name" value="Lysidine-tRNA-synth_C"/>
</dbReference>
<dbReference type="Pfam" id="PF11734">
    <property type="entry name" value="TilS_C"/>
    <property type="match status" value="1"/>
</dbReference>
<dbReference type="InterPro" id="IPR014729">
    <property type="entry name" value="Rossmann-like_a/b/a_fold"/>
</dbReference>
<evidence type="ECO:0000256" key="5">
    <source>
        <dbReference type="ARBA" id="ARBA00022741"/>
    </source>
</evidence>
<dbReference type="InterPro" id="IPR015262">
    <property type="entry name" value="tRNA_Ile_lys_synt_subst-bd"/>
</dbReference>
<dbReference type="InterPro" id="IPR011063">
    <property type="entry name" value="TilS/TtcA_N"/>
</dbReference>
<keyword evidence="11" id="KW-1185">Reference proteome</keyword>
<comment type="catalytic activity">
    <reaction evidence="7 8">
        <text>cytidine(34) in tRNA(Ile2) + L-lysine + ATP = lysidine(34) in tRNA(Ile2) + AMP + diphosphate + H(+)</text>
        <dbReference type="Rhea" id="RHEA:43744"/>
        <dbReference type="Rhea" id="RHEA-COMP:10625"/>
        <dbReference type="Rhea" id="RHEA-COMP:10670"/>
        <dbReference type="ChEBI" id="CHEBI:15378"/>
        <dbReference type="ChEBI" id="CHEBI:30616"/>
        <dbReference type="ChEBI" id="CHEBI:32551"/>
        <dbReference type="ChEBI" id="CHEBI:33019"/>
        <dbReference type="ChEBI" id="CHEBI:82748"/>
        <dbReference type="ChEBI" id="CHEBI:83665"/>
        <dbReference type="ChEBI" id="CHEBI:456215"/>
        <dbReference type="EC" id="6.3.4.19"/>
    </reaction>
</comment>
<keyword evidence="6 8" id="KW-0067">ATP-binding</keyword>
<dbReference type="GO" id="GO:0005737">
    <property type="term" value="C:cytoplasm"/>
    <property type="evidence" value="ECO:0007669"/>
    <property type="project" value="UniProtKB-SubCell"/>
</dbReference>
<dbReference type="Pfam" id="PF01171">
    <property type="entry name" value="ATP_bind_3"/>
    <property type="match status" value="1"/>
</dbReference>
<organism evidence="10 11">
    <name type="scientific">Tumebacillus avium</name>
    <dbReference type="NCBI Taxonomy" id="1903704"/>
    <lineage>
        <taxon>Bacteria</taxon>
        <taxon>Bacillati</taxon>
        <taxon>Bacillota</taxon>
        <taxon>Bacilli</taxon>
        <taxon>Bacillales</taxon>
        <taxon>Alicyclobacillaceae</taxon>
        <taxon>Tumebacillus</taxon>
    </lineage>
</organism>
<dbReference type="Proteomes" id="UP000195437">
    <property type="component" value="Chromosome"/>
</dbReference>
<keyword evidence="3 8" id="KW-0436">Ligase</keyword>
<evidence type="ECO:0000259" key="9">
    <source>
        <dbReference type="SMART" id="SM00977"/>
    </source>
</evidence>
<dbReference type="NCBIfam" id="TIGR02432">
    <property type="entry name" value="lysidine_TilS_N"/>
    <property type="match status" value="1"/>
</dbReference>
<comment type="subcellular location">
    <subcellularLocation>
        <location evidence="1 8">Cytoplasm</location>
    </subcellularLocation>
</comment>
<name>A0A1Y0IM00_9BACL</name>
<dbReference type="PANTHER" id="PTHR43033:SF1">
    <property type="entry name" value="TRNA(ILE)-LYSIDINE SYNTHASE-RELATED"/>
    <property type="match status" value="1"/>
</dbReference>
<dbReference type="Pfam" id="PF09179">
    <property type="entry name" value="TilS"/>
    <property type="match status" value="1"/>
</dbReference>
<dbReference type="Gene3D" id="3.30.465.60">
    <property type="match status" value="1"/>
</dbReference>
<dbReference type="NCBIfam" id="TIGR02433">
    <property type="entry name" value="lysidine_TilS_C"/>
    <property type="match status" value="1"/>
</dbReference>
<dbReference type="AlphaFoldDB" id="A0A1Y0IM00"/>
<evidence type="ECO:0000256" key="6">
    <source>
        <dbReference type="ARBA" id="ARBA00022840"/>
    </source>
</evidence>
<dbReference type="EMBL" id="CP021434">
    <property type="protein sequence ID" value="ARU60585.1"/>
    <property type="molecule type" value="Genomic_DNA"/>
</dbReference>
<comment type="function">
    <text evidence="8">Ligates lysine onto the cytidine present at position 34 of the AUA codon-specific tRNA(Ile) that contains the anticodon CAU, in an ATP-dependent manner. Cytidine is converted to lysidine, thus changing the amino acid specificity of the tRNA from methionine to isoleucine.</text>
</comment>
<protein>
    <recommendedName>
        <fullName evidence="8">tRNA(Ile)-lysidine synthase</fullName>
        <ecNumber evidence="8">6.3.4.19</ecNumber>
    </recommendedName>
    <alternativeName>
        <fullName evidence="8">tRNA(Ile)-2-lysyl-cytidine synthase</fullName>
    </alternativeName>
    <alternativeName>
        <fullName evidence="8">tRNA(Ile)-lysidine synthetase</fullName>
    </alternativeName>
</protein>
<proteinExistence type="inferred from homology"/>
<dbReference type="HAMAP" id="MF_01161">
    <property type="entry name" value="tRNA_Ile_lys_synt"/>
    <property type="match status" value="1"/>
</dbReference>
<dbReference type="KEGG" id="tum:CBW65_05450"/>
<dbReference type="GO" id="GO:0032267">
    <property type="term" value="F:tRNA(Ile)-lysidine synthase activity"/>
    <property type="evidence" value="ECO:0007669"/>
    <property type="project" value="UniProtKB-EC"/>
</dbReference>
<evidence type="ECO:0000256" key="4">
    <source>
        <dbReference type="ARBA" id="ARBA00022694"/>
    </source>
</evidence>
<dbReference type="SUPFAM" id="SSF82829">
    <property type="entry name" value="MesJ substrate recognition domain-like"/>
    <property type="match status" value="1"/>
</dbReference>
<evidence type="ECO:0000256" key="1">
    <source>
        <dbReference type="ARBA" id="ARBA00004496"/>
    </source>
</evidence>
<dbReference type="EC" id="6.3.4.19" evidence="8"/>
<dbReference type="GO" id="GO:0006400">
    <property type="term" value="P:tRNA modification"/>
    <property type="evidence" value="ECO:0007669"/>
    <property type="project" value="UniProtKB-UniRule"/>
</dbReference>
<keyword evidence="2 8" id="KW-0963">Cytoplasm</keyword>
<feature type="domain" description="Lysidine-tRNA(Ile) synthetase C-terminal" evidence="9">
    <location>
        <begin position="404"/>
        <end position="476"/>
    </location>
</feature>
<keyword evidence="4 8" id="KW-0819">tRNA processing</keyword>
<dbReference type="SUPFAM" id="SSF52402">
    <property type="entry name" value="Adenine nucleotide alpha hydrolases-like"/>
    <property type="match status" value="1"/>
</dbReference>
<dbReference type="SMART" id="SM00977">
    <property type="entry name" value="TilS_C"/>
    <property type="match status" value="1"/>
</dbReference>
<dbReference type="PANTHER" id="PTHR43033">
    <property type="entry name" value="TRNA(ILE)-LYSIDINE SYNTHASE-RELATED"/>
    <property type="match status" value="1"/>
</dbReference>
<reference evidence="11" key="1">
    <citation type="submission" date="2017-05" db="EMBL/GenBank/DDBJ databases">
        <authorList>
            <person name="Sung H."/>
        </authorList>
    </citation>
    <scope>NUCLEOTIDE SEQUENCE [LARGE SCALE GENOMIC DNA]</scope>
    <source>
        <strain evidence="11">AR23208</strain>
    </source>
</reference>
<dbReference type="Gene3D" id="3.40.50.620">
    <property type="entry name" value="HUPs"/>
    <property type="match status" value="1"/>
</dbReference>
<accession>A0A1Y0IM00</accession>
<dbReference type="SUPFAM" id="SSF56037">
    <property type="entry name" value="PheT/TilS domain"/>
    <property type="match status" value="1"/>
</dbReference>
<evidence type="ECO:0000256" key="3">
    <source>
        <dbReference type="ARBA" id="ARBA00022598"/>
    </source>
</evidence>
<evidence type="ECO:0000256" key="7">
    <source>
        <dbReference type="ARBA" id="ARBA00048539"/>
    </source>
</evidence>
<dbReference type="InterPro" id="IPR012795">
    <property type="entry name" value="tRNA_Ile_lys_synt_N"/>
</dbReference>
<comment type="domain">
    <text evidence="8">The N-terminal region contains the highly conserved SGGXDS motif, predicted to be a P-loop motif involved in ATP binding.</text>
</comment>
<keyword evidence="5 8" id="KW-0547">Nucleotide-binding</keyword>
<feature type="binding site" evidence="8">
    <location>
        <begin position="32"/>
        <end position="37"/>
    </location>
    <ligand>
        <name>ATP</name>
        <dbReference type="ChEBI" id="CHEBI:30616"/>
    </ligand>
</feature>
<sequence length="482" mass="54001">MIGGENVLEKVAESISRQELLAKGDRVLVAVSGGVDSCVLLDVLNKLKAKWNLHLAVVTVDHGLRGKASKGDVGFVERLAERYGLPVYAGSFDVANHAKKHKISIQSAARDVRYKFFRETAVAHRCTKIITAHHADDQAETVMMRIIRGTSTRGLTGIRAKRLEDGIFYIRPLLEIWRNEIEMYAKIQGIRYREDASNASLKYIRNKIRLQLFPELASGYNEGVKSALLQLSQLAREDESYLEELAYARFTEGVTPAGAGRLKVNCEHFVESPLPLQRRVITLILYYLCGHTIQWEQVHIENIRSLLVSSSPSGRLSLPGGVSAWREYNDAYVSVSQPIAAKTVSLPPQFVLSKELLQGALKLSVEPPGFAFRLEAEVTLGVPPRPTDAWEAQFDADELSGSCIYIRTWEKGDGFRPFGMRGTKLISDVFVDAKVPKHKRMTWPLFCIDNEIAWVVGIRRGQQAMVTDKTQRTLVLRALRLS</sequence>
<evidence type="ECO:0000313" key="11">
    <source>
        <dbReference type="Proteomes" id="UP000195437"/>
    </source>
</evidence>
<dbReference type="OrthoDB" id="9807403at2"/>